<dbReference type="AlphaFoldDB" id="X1M8Y5"/>
<sequence>MERWVRRLVDAAIDYGVYEQTLLVRPVDFLRAREAVGEQEADGSYVLLFPEGSWRFGKWLARSRYRREKPEKEEPKLR</sequence>
<proteinExistence type="predicted"/>
<evidence type="ECO:0000313" key="1">
    <source>
        <dbReference type="EMBL" id="GAI02819.1"/>
    </source>
</evidence>
<accession>X1M8Y5</accession>
<organism evidence="1">
    <name type="scientific">marine sediment metagenome</name>
    <dbReference type="NCBI Taxonomy" id="412755"/>
    <lineage>
        <taxon>unclassified sequences</taxon>
        <taxon>metagenomes</taxon>
        <taxon>ecological metagenomes</taxon>
    </lineage>
</organism>
<comment type="caution">
    <text evidence="1">The sequence shown here is derived from an EMBL/GenBank/DDBJ whole genome shotgun (WGS) entry which is preliminary data.</text>
</comment>
<reference evidence="1" key="1">
    <citation type="journal article" date="2014" name="Front. Microbiol.">
        <title>High frequency of phylogenetically diverse reductive dehalogenase-homologous genes in deep subseafloor sedimentary metagenomes.</title>
        <authorList>
            <person name="Kawai M."/>
            <person name="Futagami T."/>
            <person name="Toyoda A."/>
            <person name="Takaki Y."/>
            <person name="Nishi S."/>
            <person name="Hori S."/>
            <person name="Arai W."/>
            <person name="Tsubouchi T."/>
            <person name="Morono Y."/>
            <person name="Uchiyama I."/>
            <person name="Ito T."/>
            <person name="Fujiyama A."/>
            <person name="Inagaki F."/>
            <person name="Takami H."/>
        </authorList>
    </citation>
    <scope>NUCLEOTIDE SEQUENCE</scope>
    <source>
        <strain evidence="1">Expedition CK06-06</strain>
    </source>
</reference>
<name>X1M8Y5_9ZZZZ</name>
<feature type="non-terminal residue" evidence="1">
    <location>
        <position position="78"/>
    </location>
</feature>
<dbReference type="EMBL" id="BARV01012275">
    <property type="protein sequence ID" value="GAI02819.1"/>
    <property type="molecule type" value="Genomic_DNA"/>
</dbReference>
<gene>
    <name evidence="1" type="ORF">S06H3_22818</name>
</gene>
<protein>
    <submittedName>
        <fullName evidence="1">Uncharacterized protein</fullName>
    </submittedName>
</protein>